<dbReference type="AlphaFoldDB" id="A0A841PRC6"/>
<dbReference type="EMBL" id="JACHHJ010000003">
    <property type="protein sequence ID" value="MBB6450364.1"/>
    <property type="molecule type" value="Genomic_DNA"/>
</dbReference>
<reference evidence="1 2" key="1">
    <citation type="submission" date="2020-08" db="EMBL/GenBank/DDBJ databases">
        <title>Genomic Encyclopedia of Type Strains, Phase IV (KMG-IV): sequencing the most valuable type-strain genomes for metagenomic binning, comparative biology and taxonomic classification.</title>
        <authorList>
            <person name="Goeker M."/>
        </authorList>
    </citation>
    <scope>NUCLEOTIDE SEQUENCE [LARGE SCALE GENOMIC DNA]</scope>
    <source>
        <strain evidence="1 2">DSM 21769</strain>
    </source>
</reference>
<keyword evidence="2" id="KW-1185">Reference proteome</keyword>
<protein>
    <submittedName>
        <fullName evidence="1">Uncharacterized protein</fullName>
    </submittedName>
</protein>
<organism evidence="1 2">
    <name type="scientific">Geomicrobium halophilum</name>
    <dbReference type="NCBI Taxonomy" id="549000"/>
    <lineage>
        <taxon>Bacteria</taxon>
        <taxon>Bacillati</taxon>
        <taxon>Bacillota</taxon>
        <taxon>Bacilli</taxon>
        <taxon>Bacillales</taxon>
        <taxon>Geomicrobium</taxon>
    </lineage>
</organism>
<accession>A0A841PRC6</accession>
<proteinExistence type="predicted"/>
<gene>
    <name evidence="1" type="ORF">HNR44_002347</name>
</gene>
<evidence type="ECO:0000313" key="1">
    <source>
        <dbReference type="EMBL" id="MBB6450364.1"/>
    </source>
</evidence>
<name>A0A841PRC6_9BACL</name>
<sequence length="38" mass="4460">MWFIVKISSKEGGVYRIALLIKKPFHKNNDAPYIQLQL</sequence>
<evidence type="ECO:0000313" key="2">
    <source>
        <dbReference type="Proteomes" id="UP000568839"/>
    </source>
</evidence>
<dbReference type="Proteomes" id="UP000568839">
    <property type="component" value="Unassembled WGS sequence"/>
</dbReference>
<comment type="caution">
    <text evidence="1">The sequence shown here is derived from an EMBL/GenBank/DDBJ whole genome shotgun (WGS) entry which is preliminary data.</text>
</comment>